<dbReference type="PROSITE" id="PS51257">
    <property type="entry name" value="PROKAR_LIPOPROTEIN"/>
    <property type="match status" value="1"/>
</dbReference>
<protein>
    <submittedName>
        <fullName evidence="2">DUF3281 domain-containing protein</fullName>
    </submittedName>
</protein>
<dbReference type="HOGENOM" id="CLU_088189_0_0_6"/>
<accession>A0A0B3VW36</accession>
<evidence type="ECO:0000313" key="2">
    <source>
        <dbReference type="EMBL" id="NDS68757.1"/>
    </source>
</evidence>
<evidence type="ECO:0000313" key="1">
    <source>
        <dbReference type="EMBL" id="NDR89228.1"/>
    </source>
</evidence>
<dbReference type="KEGG" id="ftv:CH67_1981"/>
<dbReference type="KEGG" id="ftc:DA46_1167"/>
<proteinExistence type="predicted"/>
<comment type="caution">
    <text evidence="2">The sequence shown here is derived from an EMBL/GenBank/DDBJ whole genome shotgun (WGS) entry which is preliminary data.</text>
</comment>
<organism evidence="2">
    <name type="scientific">Francisella tularensis subsp. holarctica</name>
    <dbReference type="NCBI Taxonomy" id="119857"/>
    <lineage>
        <taxon>Bacteria</taxon>
        <taxon>Pseudomonadati</taxon>
        <taxon>Pseudomonadota</taxon>
        <taxon>Gammaproteobacteria</taxon>
        <taxon>Thiotrichales</taxon>
        <taxon>Francisellaceae</taxon>
        <taxon>Francisella</taxon>
    </lineage>
</organism>
<reference evidence="2" key="2">
    <citation type="submission" date="2020-02" db="EMBL/GenBank/DDBJ databases">
        <title>Using affinity propagation clustering for identifying bacterial clades and subclades with whole-genome sequences of Francisella tularensis.</title>
        <authorList>
            <person name="Homeier-Bachmann T."/>
            <person name="Abdel-Glil M.Y."/>
            <person name="Hackbart A."/>
            <person name="Hotzel H."/>
            <person name="Tomaso H."/>
        </authorList>
    </citation>
    <scope>NUCLEOTIDE SEQUENCE</scope>
    <source>
        <strain evidence="2">15T0085</strain>
        <strain evidence="1">17T1429</strain>
    </source>
</reference>
<dbReference type="Pfam" id="PF11685">
    <property type="entry name" value="DUF3281"/>
    <property type="match status" value="1"/>
</dbReference>
<dbReference type="AlphaFoldDB" id="A0A0B3VW36"/>
<dbReference type="KEGG" id="ftz:CH68_1711"/>
<sequence>MTAKKKLLIGTAILSSAAILGSCGKSETATELRIVDQCNTANDLCKFELNDALVSRYTNLLGKTIERIESQTPLQAIQGTITWNPPAGATLATNTDVVTQLGSGCQNDSCTANANPTAFNLQVGSNSISVSGTITVNGKTVDLASTVPPVTVDTIQVADSHVFQSGTLPAGLTIGDLVTNLNINARDAHGTFSEQNGTLKITCETGCEWIDDQDPPFGSFTTASTSRSVAMSSWLRETNSWINGAQPNFSLTQNGVSNTVSYTWIAGCWQK</sequence>
<dbReference type="EMBL" id="JAAGJP010000047">
    <property type="protein sequence ID" value="NDS68757.1"/>
    <property type="molecule type" value="Genomic_DNA"/>
</dbReference>
<dbReference type="EMBL" id="JAAGKH010000045">
    <property type="protein sequence ID" value="NDR89228.1"/>
    <property type="molecule type" value="Genomic_DNA"/>
</dbReference>
<gene>
    <name evidence="2" type="ORF">FWI86_06980</name>
    <name evidence="1" type="ORF">FWJ04_06255</name>
</gene>
<dbReference type="OMA" id="QVDDSHM"/>
<name>A0A0B3VW36_FRATU</name>
<reference evidence="2" key="1">
    <citation type="submission" date="2019-08" db="EMBL/GenBank/DDBJ databases">
        <authorList>
            <person name="Busch A."/>
        </authorList>
    </citation>
    <scope>NUCLEOTIDE SEQUENCE</scope>
    <source>
        <strain evidence="2">15T0085</strain>
        <strain evidence="1">17T1429</strain>
    </source>
</reference>
<dbReference type="RefSeq" id="WP_010032391.1">
    <property type="nucleotide sequence ID" value="NZ_CP009693.1"/>
</dbReference>
<dbReference type="InterPro" id="IPR021699">
    <property type="entry name" value="DUF3281"/>
</dbReference>